<evidence type="ECO:0000313" key="1">
    <source>
        <dbReference type="EMBL" id="MFC7290512.1"/>
    </source>
</evidence>
<dbReference type="RefSeq" id="WP_382165464.1">
    <property type="nucleotide sequence ID" value="NZ_JBHTBR010000002.1"/>
</dbReference>
<dbReference type="InterPro" id="IPR007060">
    <property type="entry name" value="FtsL/DivIC"/>
</dbReference>
<dbReference type="Pfam" id="PF04977">
    <property type="entry name" value="DivIC"/>
    <property type="match status" value="1"/>
</dbReference>
<reference evidence="2" key="1">
    <citation type="journal article" date="2019" name="Int. J. Syst. Evol. Microbiol.">
        <title>The Global Catalogue of Microorganisms (GCM) 10K type strain sequencing project: providing services to taxonomists for standard genome sequencing and annotation.</title>
        <authorList>
            <consortium name="The Broad Institute Genomics Platform"/>
            <consortium name="The Broad Institute Genome Sequencing Center for Infectious Disease"/>
            <person name="Wu L."/>
            <person name="Ma J."/>
        </authorList>
    </citation>
    <scope>NUCLEOTIDE SEQUENCE [LARGE SCALE GENOMIC DNA]</scope>
    <source>
        <strain evidence="2">CCUG 51308</strain>
    </source>
</reference>
<evidence type="ECO:0000313" key="2">
    <source>
        <dbReference type="Proteomes" id="UP001596492"/>
    </source>
</evidence>
<dbReference type="EMBL" id="JBHTBR010000002">
    <property type="protein sequence ID" value="MFC7290512.1"/>
    <property type="molecule type" value="Genomic_DNA"/>
</dbReference>
<sequence length="98" mass="11236">MRSFVISIVLSLVLVYFAYNALAGDQGLAKWTDLQKQEKELSLVLEGIQREKLDTQTRIDRLSSETLDLDYLEELARKKLAYARSDEIILNVSDGRED</sequence>
<proteinExistence type="predicted"/>
<accession>A0ABW2IHP2</accession>
<protein>
    <submittedName>
        <fullName evidence="1">Septum formation initiator family protein</fullName>
    </submittedName>
</protein>
<dbReference type="Proteomes" id="UP001596492">
    <property type="component" value="Unassembled WGS sequence"/>
</dbReference>
<gene>
    <name evidence="1" type="ORF">ACFQS8_02695</name>
</gene>
<keyword evidence="2" id="KW-1185">Reference proteome</keyword>
<comment type="caution">
    <text evidence="1">The sequence shown here is derived from an EMBL/GenBank/DDBJ whole genome shotgun (WGS) entry which is preliminary data.</text>
</comment>
<name>A0ABW2IHP2_9PROT</name>
<organism evidence="1 2">
    <name type="scientific">Hirschia litorea</name>
    <dbReference type="NCBI Taxonomy" id="1199156"/>
    <lineage>
        <taxon>Bacteria</taxon>
        <taxon>Pseudomonadati</taxon>
        <taxon>Pseudomonadota</taxon>
        <taxon>Alphaproteobacteria</taxon>
        <taxon>Hyphomonadales</taxon>
        <taxon>Hyphomonadaceae</taxon>
        <taxon>Hirschia</taxon>
    </lineage>
</organism>